<organism evidence="2 3">
    <name type="scientific">Dactylosporangium salmoneum</name>
    <dbReference type="NCBI Taxonomy" id="53361"/>
    <lineage>
        <taxon>Bacteria</taxon>
        <taxon>Bacillati</taxon>
        <taxon>Actinomycetota</taxon>
        <taxon>Actinomycetes</taxon>
        <taxon>Micromonosporales</taxon>
        <taxon>Micromonosporaceae</taxon>
        <taxon>Dactylosporangium</taxon>
    </lineage>
</organism>
<sequence length="302" mass="31289">MADLGRPRRWRRGCGKGPQRSDVVAQHAVAAEIADAAELVEERLGVGAASGPSLVEVLEVGVEDAGPGAGSGGGDEVFDVGGPGVAADGFAGQAEFTDDGLDAATFVAQPLDLLETVAGAPGQTALSLGGCCVGRHEFRVERRLRRCRLRRWGKAALMAGDGFLDVLGEVVPEVPPVGDLDGVRSAAAGRFGVGASAVAADHLRARIRFQPGGERVRFAVWQHVDWGAGVQVDQDGAVAVATPEREVVDAEHGHCAGLAFRDRADQPQQGVAPGLEPETGGEPGGRPSRQGQPERLQNVPSR</sequence>
<comment type="caution">
    <text evidence="2">The sequence shown here is derived from an EMBL/GenBank/DDBJ whole genome shotgun (WGS) entry which is preliminary data.</text>
</comment>
<feature type="region of interest" description="Disordered" evidence="1">
    <location>
        <begin position="260"/>
        <end position="302"/>
    </location>
</feature>
<evidence type="ECO:0000313" key="2">
    <source>
        <dbReference type="EMBL" id="GAA2374567.1"/>
    </source>
</evidence>
<accession>A0ABN3HB44</accession>
<reference evidence="2 3" key="1">
    <citation type="journal article" date="2019" name="Int. J. Syst. Evol. Microbiol.">
        <title>The Global Catalogue of Microorganisms (GCM) 10K type strain sequencing project: providing services to taxonomists for standard genome sequencing and annotation.</title>
        <authorList>
            <consortium name="The Broad Institute Genomics Platform"/>
            <consortium name="The Broad Institute Genome Sequencing Center for Infectious Disease"/>
            <person name="Wu L."/>
            <person name="Ma J."/>
        </authorList>
    </citation>
    <scope>NUCLEOTIDE SEQUENCE [LARGE SCALE GENOMIC DNA]</scope>
    <source>
        <strain evidence="2 3">JCM 3272</strain>
    </source>
</reference>
<protein>
    <submittedName>
        <fullName evidence="2">Uncharacterized protein</fullName>
    </submittedName>
</protein>
<proteinExistence type="predicted"/>
<name>A0ABN3HB44_9ACTN</name>
<dbReference type="EMBL" id="BAAARV010000075">
    <property type="protein sequence ID" value="GAA2374567.1"/>
    <property type="molecule type" value="Genomic_DNA"/>
</dbReference>
<evidence type="ECO:0000256" key="1">
    <source>
        <dbReference type="SAM" id="MobiDB-lite"/>
    </source>
</evidence>
<evidence type="ECO:0000313" key="3">
    <source>
        <dbReference type="Proteomes" id="UP001501444"/>
    </source>
</evidence>
<dbReference type="Proteomes" id="UP001501444">
    <property type="component" value="Unassembled WGS sequence"/>
</dbReference>
<keyword evidence="3" id="KW-1185">Reference proteome</keyword>
<gene>
    <name evidence="2" type="ORF">GCM10010170_077730</name>
</gene>